<dbReference type="InterPro" id="IPR046300">
    <property type="entry name" value="DUF6415"/>
</dbReference>
<dbReference type="AlphaFoldDB" id="A0A124H6A0"/>
<dbReference type="EMBL" id="LMWJ01000004">
    <property type="protein sequence ID" value="KUM80180.1"/>
    <property type="molecule type" value="Genomic_DNA"/>
</dbReference>
<proteinExistence type="predicted"/>
<gene>
    <name evidence="1" type="ORF">AQI70_08465</name>
</gene>
<evidence type="ECO:0000313" key="2">
    <source>
        <dbReference type="Proteomes" id="UP000054024"/>
    </source>
</evidence>
<sequence>MRESARQLLDPDSVPDVLPPSRAELDTLTLKLRGHLELLAPEVEQAALVIPKNEALRYCALACVGEAWGRLRISPPSELSSGVSYARRIARVLNALCDHYETLSSHHRCKRSGP</sequence>
<comment type="caution">
    <text evidence="1">The sequence shown here is derived from an EMBL/GenBank/DDBJ whole genome shotgun (WGS) entry which is preliminary data.</text>
</comment>
<organism evidence="1 2">
    <name type="scientific">Streptomyces curacoi</name>
    <dbReference type="NCBI Taxonomy" id="146536"/>
    <lineage>
        <taxon>Bacteria</taxon>
        <taxon>Bacillati</taxon>
        <taxon>Actinomycetota</taxon>
        <taxon>Actinomycetes</taxon>
        <taxon>Kitasatosporales</taxon>
        <taxon>Streptomycetaceae</taxon>
        <taxon>Streptomyces</taxon>
    </lineage>
</organism>
<keyword evidence="2" id="KW-1185">Reference proteome</keyword>
<dbReference type="STRING" id="146536.AQI70_08465"/>
<dbReference type="Pfam" id="PF19979">
    <property type="entry name" value="DUF6415"/>
    <property type="match status" value="1"/>
</dbReference>
<protein>
    <submittedName>
        <fullName evidence="1">Uncharacterized protein</fullName>
    </submittedName>
</protein>
<accession>A0A124H6A0</accession>
<reference evidence="1 2" key="1">
    <citation type="submission" date="2015-10" db="EMBL/GenBank/DDBJ databases">
        <title>Draft genome sequence of Streptomyces curacoi DSM 40107, type strain for the species Streptomyces curacoi.</title>
        <authorList>
            <person name="Ruckert C."/>
            <person name="Winkler A."/>
            <person name="Kalinowski J."/>
            <person name="Kampfer P."/>
            <person name="Glaeser S."/>
        </authorList>
    </citation>
    <scope>NUCLEOTIDE SEQUENCE [LARGE SCALE GENOMIC DNA]</scope>
    <source>
        <strain evidence="1 2">DSM 40107</strain>
    </source>
</reference>
<name>A0A124H6A0_9ACTN</name>
<evidence type="ECO:0000313" key="1">
    <source>
        <dbReference type="EMBL" id="KUM80180.1"/>
    </source>
</evidence>
<dbReference type="Proteomes" id="UP000054024">
    <property type="component" value="Unassembled WGS sequence"/>
</dbReference>